<evidence type="ECO:0000313" key="14">
    <source>
        <dbReference type="Proteomes" id="UP001597061"/>
    </source>
</evidence>
<evidence type="ECO:0000256" key="3">
    <source>
        <dbReference type="ARBA" id="ARBA00016337"/>
    </source>
</evidence>
<proteinExistence type="inferred from homology"/>
<keyword evidence="5 11" id="KW-0808">Transferase</keyword>
<reference evidence="14" key="1">
    <citation type="journal article" date="2019" name="Int. J. Syst. Evol. Microbiol.">
        <title>The Global Catalogue of Microorganisms (GCM) 10K type strain sequencing project: providing services to taxonomists for standard genome sequencing and annotation.</title>
        <authorList>
            <consortium name="The Broad Institute Genomics Platform"/>
            <consortium name="The Broad Institute Genome Sequencing Center for Infectious Disease"/>
            <person name="Wu L."/>
            <person name="Ma J."/>
        </authorList>
    </citation>
    <scope>NUCLEOTIDE SEQUENCE [LARGE SCALE GENOMIC DNA]</scope>
    <source>
        <strain evidence="14">CCUG 62414</strain>
    </source>
</reference>
<dbReference type="EC" id="2.7.1.180" evidence="2 11"/>
<dbReference type="PANTHER" id="PTHR30040">
    <property type="entry name" value="THIAMINE BIOSYNTHESIS LIPOPROTEIN APBE"/>
    <property type="match status" value="1"/>
</dbReference>
<dbReference type="PANTHER" id="PTHR30040:SF2">
    <property type="entry name" value="FAD:PROTEIN FMN TRANSFERASE"/>
    <property type="match status" value="1"/>
</dbReference>
<evidence type="ECO:0000256" key="10">
    <source>
        <dbReference type="ARBA" id="ARBA00048540"/>
    </source>
</evidence>
<dbReference type="EMBL" id="JBHTJI010000001">
    <property type="protein sequence ID" value="MFD0989720.1"/>
    <property type="molecule type" value="Genomic_DNA"/>
</dbReference>
<comment type="catalytic activity">
    <reaction evidence="10 11 12">
        <text>L-threonyl-[protein] + FAD = FMN-L-threonyl-[protein] + AMP + H(+)</text>
        <dbReference type="Rhea" id="RHEA:36847"/>
        <dbReference type="Rhea" id="RHEA-COMP:11060"/>
        <dbReference type="Rhea" id="RHEA-COMP:11061"/>
        <dbReference type="ChEBI" id="CHEBI:15378"/>
        <dbReference type="ChEBI" id="CHEBI:30013"/>
        <dbReference type="ChEBI" id="CHEBI:57692"/>
        <dbReference type="ChEBI" id="CHEBI:74257"/>
        <dbReference type="ChEBI" id="CHEBI:456215"/>
        <dbReference type="EC" id="2.7.1.180"/>
    </reaction>
</comment>
<comment type="function">
    <text evidence="12">Flavin transferase that catalyzes the transfer of the FMN moiety of FAD and its covalent binding to the hydroxyl group of a threonine residue in a target flavoprotein.</text>
</comment>
<comment type="similarity">
    <text evidence="11 12">Belongs to the ApbE family.</text>
</comment>
<dbReference type="SUPFAM" id="SSF143631">
    <property type="entry name" value="ApbE-like"/>
    <property type="match status" value="1"/>
</dbReference>
<dbReference type="PROSITE" id="PS51257">
    <property type="entry name" value="PROKAR_LIPOPROTEIN"/>
    <property type="match status" value="1"/>
</dbReference>
<keyword evidence="4 11" id="KW-0285">Flavoprotein</keyword>
<evidence type="ECO:0000256" key="5">
    <source>
        <dbReference type="ARBA" id="ARBA00022679"/>
    </source>
</evidence>
<evidence type="ECO:0000256" key="4">
    <source>
        <dbReference type="ARBA" id="ARBA00022630"/>
    </source>
</evidence>
<evidence type="ECO:0000256" key="8">
    <source>
        <dbReference type="ARBA" id="ARBA00022842"/>
    </source>
</evidence>
<comment type="cofactor">
    <cofactor evidence="1 12">
        <name>Mg(2+)</name>
        <dbReference type="ChEBI" id="CHEBI:18420"/>
    </cofactor>
</comment>
<keyword evidence="8 11" id="KW-0460">Magnesium</keyword>
<dbReference type="RefSeq" id="WP_379925305.1">
    <property type="nucleotide sequence ID" value="NZ_JBHTJI010000001.1"/>
</dbReference>
<keyword evidence="7 11" id="KW-0274">FAD</keyword>
<protein>
    <recommendedName>
        <fullName evidence="3 11">FAD:protein FMN transferase</fullName>
        <ecNumber evidence="2 11">2.7.1.180</ecNumber>
    </recommendedName>
    <alternativeName>
        <fullName evidence="9 11">Flavin transferase</fullName>
    </alternativeName>
</protein>
<keyword evidence="12" id="KW-0472">Membrane</keyword>
<dbReference type="Proteomes" id="UP001597061">
    <property type="component" value="Unassembled WGS sequence"/>
</dbReference>
<evidence type="ECO:0000256" key="12">
    <source>
        <dbReference type="RuleBase" id="RU363002"/>
    </source>
</evidence>
<sequence length="325" mass="36769">MKQIALFLTFLAFVSCNKEQENTKLTGFVFGTSYSIIYNSEINYQAQFDSLFYVINKSMSTYQPNSDISKLNRNEDSLVDAHFIKVFEASKEIYSLTEGVFDPTIGAVVNAWDFGPEGKIINLDRLKIDSLMLSVGLDKVKRIDNKIIKPKGTFLDFNAIAKGYGVDVIGEFLESKNIKNYLVEIGGEIRARGQNLEKKSPWKVGIEMPHFDEEQSILEAIEIRDEAMATSGTYRKFKVDSLGNRYAHIIDTKTGYPSKTNLLSISVIAENCMIADAYATTFKAMGIENVKTYLKSHPELKVFLIFENDKKELETMNLNGFPEKE</sequence>
<dbReference type="InterPro" id="IPR024932">
    <property type="entry name" value="ApbE"/>
</dbReference>
<keyword evidence="12" id="KW-0997">Cell inner membrane</keyword>
<comment type="caution">
    <text evidence="13">The sequence shown here is derived from an EMBL/GenBank/DDBJ whole genome shotgun (WGS) entry which is preliminary data.</text>
</comment>
<accession>A0ABW3JIS6</accession>
<name>A0ABW3JIS6_9FLAO</name>
<dbReference type="Gene3D" id="3.10.520.10">
    <property type="entry name" value="ApbE-like domains"/>
    <property type="match status" value="1"/>
</dbReference>
<evidence type="ECO:0000256" key="6">
    <source>
        <dbReference type="ARBA" id="ARBA00022723"/>
    </source>
</evidence>
<keyword evidence="12" id="KW-1003">Cell membrane</keyword>
<evidence type="ECO:0000256" key="7">
    <source>
        <dbReference type="ARBA" id="ARBA00022827"/>
    </source>
</evidence>
<evidence type="ECO:0000256" key="11">
    <source>
        <dbReference type="PIRNR" id="PIRNR006268"/>
    </source>
</evidence>
<keyword evidence="6 11" id="KW-0479">Metal-binding</keyword>
<gene>
    <name evidence="13" type="ORF">ACFQ1R_06410</name>
</gene>
<dbReference type="PIRSF" id="PIRSF006268">
    <property type="entry name" value="ApbE"/>
    <property type="match status" value="1"/>
</dbReference>
<keyword evidence="12" id="KW-0449">Lipoprotein</keyword>
<dbReference type="InterPro" id="IPR003374">
    <property type="entry name" value="ApbE-like_sf"/>
</dbReference>
<comment type="subcellular location">
    <subcellularLocation>
        <location evidence="12">Cell inner membrane</location>
        <topology evidence="12">Lipid-anchor</topology>
        <orientation evidence="12">Periplasmic side</orientation>
    </subcellularLocation>
</comment>
<organism evidence="13 14">
    <name type="scientific">Mariniflexile jejuense</name>
    <dbReference type="NCBI Taxonomy" id="1173582"/>
    <lineage>
        <taxon>Bacteria</taxon>
        <taxon>Pseudomonadati</taxon>
        <taxon>Bacteroidota</taxon>
        <taxon>Flavobacteriia</taxon>
        <taxon>Flavobacteriales</taxon>
        <taxon>Flavobacteriaceae</taxon>
        <taxon>Mariniflexile</taxon>
    </lineage>
</organism>
<evidence type="ECO:0000256" key="9">
    <source>
        <dbReference type="ARBA" id="ARBA00031306"/>
    </source>
</evidence>
<evidence type="ECO:0000256" key="1">
    <source>
        <dbReference type="ARBA" id="ARBA00001946"/>
    </source>
</evidence>
<keyword evidence="14" id="KW-1185">Reference proteome</keyword>
<evidence type="ECO:0000256" key="2">
    <source>
        <dbReference type="ARBA" id="ARBA00011955"/>
    </source>
</evidence>
<dbReference type="Pfam" id="PF02424">
    <property type="entry name" value="ApbE"/>
    <property type="match status" value="1"/>
</dbReference>
<dbReference type="GO" id="GO:0016740">
    <property type="term" value="F:transferase activity"/>
    <property type="evidence" value="ECO:0007669"/>
    <property type="project" value="UniProtKB-KW"/>
</dbReference>
<evidence type="ECO:0000313" key="13">
    <source>
        <dbReference type="EMBL" id="MFD0989720.1"/>
    </source>
</evidence>